<sequence length="99" mass="10832">MSNLSPMILGLGAFEIGAIITICYYLSQLVGSPDNNNELSKTVVPISAGLGAVIMVHTLLWYMYFQYEPMAISLYLLISVSMCMIFSLTALAISLCQRS</sequence>
<organism evidence="2">
    <name type="scientific">viral metagenome</name>
    <dbReference type="NCBI Taxonomy" id="1070528"/>
    <lineage>
        <taxon>unclassified sequences</taxon>
        <taxon>metagenomes</taxon>
        <taxon>organismal metagenomes</taxon>
    </lineage>
</organism>
<name>A0A6C0AP89_9ZZZZ</name>
<feature type="transmembrane region" description="Helical" evidence="1">
    <location>
        <begin position="70"/>
        <end position="96"/>
    </location>
</feature>
<evidence type="ECO:0000313" key="2">
    <source>
        <dbReference type="EMBL" id="QHS81260.1"/>
    </source>
</evidence>
<proteinExistence type="predicted"/>
<keyword evidence="1" id="KW-0472">Membrane</keyword>
<protein>
    <submittedName>
        <fullName evidence="2">Uncharacterized protein</fullName>
    </submittedName>
</protein>
<dbReference type="AlphaFoldDB" id="A0A6C0AP89"/>
<evidence type="ECO:0000256" key="1">
    <source>
        <dbReference type="SAM" id="Phobius"/>
    </source>
</evidence>
<reference evidence="2" key="1">
    <citation type="journal article" date="2020" name="Nature">
        <title>Giant virus diversity and host interactions through global metagenomics.</title>
        <authorList>
            <person name="Schulz F."/>
            <person name="Roux S."/>
            <person name="Paez-Espino D."/>
            <person name="Jungbluth S."/>
            <person name="Walsh D.A."/>
            <person name="Denef V.J."/>
            <person name="McMahon K.D."/>
            <person name="Konstantinidis K.T."/>
            <person name="Eloe-Fadrosh E.A."/>
            <person name="Kyrpides N.C."/>
            <person name="Woyke T."/>
        </authorList>
    </citation>
    <scope>NUCLEOTIDE SEQUENCE</scope>
    <source>
        <strain evidence="2">GVMAG-S-1101161-73</strain>
    </source>
</reference>
<feature type="transmembrane region" description="Helical" evidence="1">
    <location>
        <begin position="39"/>
        <end position="64"/>
    </location>
</feature>
<feature type="transmembrane region" description="Helical" evidence="1">
    <location>
        <begin position="6"/>
        <end position="27"/>
    </location>
</feature>
<accession>A0A6C0AP89</accession>
<keyword evidence="1" id="KW-0812">Transmembrane</keyword>
<dbReference type="EMBL" id="MN740732">
    <property type="protein sequence ID" value="QHS81260.1"/>
    <property type="molecule type" value="Genomic_DNA"/>
</dbReference>
<keyword evidence="1" id="KW-1133">Transmembrane helix</keyword>